<comment type="caution">
    <text evidence="5">The sequence shown here is derived from an EMBL/GenBank/DDBJ whole genome shotgun (WGS) entry which is preliminary data.</text>
</comment>
<feature type="chain" id="PRO_5026049503" description="Imelysin-like domain-containing protein" evidence="3">
    <location>
        <begin position="20"/>
        <end position="388"/>
    </location>
</feature>
<keyword evidence="2 3" id="KW-0732">Signal</keyword>
<protein>
    <recommendedName>
        <fullName evidence="4">Imelysin-like domain-containing protein</fullName>
    </recommendedName>
</protein>
<dbReference type="InterPro" id="IPR038352">
    <property type="entry name" value="Imelysin_sf"/>
</dbReference>
<feature type="domain" description="Imelysin-like" evidence="4">
    <location>
        <begin position="47"/>
        <end position="368"/>
    </location>
</feature>
<dbReference type="OrthoDB" id="9764688at2"/>
<dbReference type="EMBL" id="WQLW01000006">
    <property type="protein sequence ID" value="MVO09379.1"/>
    <property type="molecule type" value="Genomic_DNA"/>
</dbReference>
<reference evidence="6" key="1">
    <citation type="submission" date="2019-05" db="EMBL/GenBank/DDBJ databases">
        <title>Flavobacterium profundi sp. nov., isolated from a deep-sea seamount.</title>
        <authorList>
            <person name="Zhang D.-C."/>
        </authorList>
    </citation>
    <scope>NUCLEOTIDE SEQUENCE [LARGE SCALE GENOMIC DNA]</scope>
    <source>
        <strain evidence="6">TP390</strain>
    </source>
</reference>
<feature type="signal peptide" evidence="3">
    <location>
        <begin position="1"/>
        <end position="19"/>
    </location>
</feature>
<dbReference type="Gene3D" id="1.20.1420.20">
    <property type="entry name" value="M75 peptidase, HXXE motif"/>
    <property type="match status" value="1"/>
</dbReference>
<gene>
    <name evidence="5" type="ORF">GOQ30_09435</name>
</gene>
<keyword evidence="6" id="KW-1185">Reference proteome</keyword>
<proteinExistence type="predicted"/>
<dbReference type="CDD" id="cd14657">
    <property type="entry name" value="Imelysin_IrpA-like"/>
    <property type="match status" value="1"/>
</dbReference>
<evidence type="ECO:0000259" key="4">
    <source>
        <dbReference type="Pfam" id="PF09375"/>
    </source>
</evidence>
<accession>A0A6I4ILB6</accession>
<sequence length="388" mass="42829">MKKVRFFKPLLLLTTIALAFNSCQDDEEAIQRISKTEVIQNYAEIVHANYVQAYNDAVALETAITNFTTAPSQTLFNQAKMAWQTARESYGTTEAFRFIDGPIDDANGPESMLNAWPLDENFIDYVDGAPSAGIINNTATYPTLSKALLESLNEEGGEKNISVGYHAIEFLLWGQDLTAPSANLAGQRPYTDFVDAGTAANQDRRRAYLNICADLLTDHLSYLVDQWKPNGTYRNYFLNLDENEAIKKMFTGAIVLVYSELAIERVNVALYNQDQEDEHSCFSDNTHRDIRQNLQGAINVYQGDYGTISGVSLENLVRESNFNLANEVNEAIADAKLKTNATLIPFDMAIQDGPTATEGAKVKAAVDAMQLMGSNLKAAAQSLGITIE</sequence>
<dbReference type="AlphaFoldDB" id="A0A6I4ILB6"/>
<dbReference type="Pfam" id="PF09375">
    <property type="entry name" value="Peptidase_M75"/>
    <property type="match status" value="1"/>
</dbReference>
<comment type="subcellular location">
    <subcellularLocation>
        <location evidence="1">Cell envelope</location>
    </subcellularLocation>
</comment>
<evidence type="ECO:0000313" key="5">
    <source>
        <dbReference type="EMBL" id="MVO09379.1"/>
    </source>
</evidence>
<dbReference type="RefSeq" id="WP_140997760.1">
    <property type="nucleotide sequence ID" value="NZ_VDCZ01000006.1"/>
</dbReference>
<evidence type="ECO:0000256" key="2">
    <source>
        <dbReference type="ARBA" id="ARBA00022729"/>
    </source>
</evidence>
<dbReference type="GO" id="GO:0030313">
    <property type="term" value="C:cell envelope"/>
    <property type="evidence" value="ECO:0007669"/>
    <property type="project" value="UniProtKB-SubCell"/>
</dbReference>
<name>A0A6I4ILB6_9FLAO</name>
<evidence type="ECO:0000256" key="1">
    <source>
        <dbReference type="ARBA" id="ARBA00004196"/>
    </source>
</evidence>
<evidence type="ECO:0000256" key="3">
    <source>
        <dbReference type="SAM" id="SignalP"/>
    </source>
</evidence>
<evidence type="ECO:0000313" key="6">
    <source>
        <dbReference type="Proteomes" id="UP000431264"/>
    </source>
</evidence>
<dbReference type="Proteomes" id="UP000431264">
    <property type="component" value="Unassembled WGS sequence"/>
</dbReference>
<dbReference type="InterPro" id="IPR018976">
    <property type="entry name" value="Imelysin-like"/>
</dbReference>
<organism evidence="5 6">
    <name type="scientific">Flavobacterium profundi</name>
    <dbReference type="NCBI Taxonomy" id="1774945"/>
    <lineage>
        <taxon>Bacteria</taxon>
        <taxon>Pseudomonadati</taxon>
        <taxon>Bacteroidota</taxon>
        <taxon>Flavobacteriia</taxon>
        <taxon>Flavobacteriales</taxon>
        <taxon>Flavobacteriaceae</taxon>
        <taxon>Flavobacterium</taxon>
    </lineage>
</organism>